<dbReference type="Proteomes" id="UP000528964">
    <property type="component" value="Unassembled WGS sequence"/>
</dbReference>
<keyword evidence="1" id="KW-0732">Signal</keyword>
<keyword evidence="3" id="KW-1185">Reference proteome</keyword>
<name>A0A7W6GHU3_9HYPH</name>
<dbReference type="EMBL" id="JACIDR010000004">
    <property type="protein sequence ID" value="MBB3974179.1"/>
    <property type="molecule type" value="Genomic_DNA"/>
</dbReference>
<dbReference type="AlphaFoldDB" id="A0A7W6GHU3"/>
<proteinExistence type="predicted"/>
<accession>A0A7W6GHU3</accession>
<dbReference type="Pfam" id="PF09694">
    <property type="entry name" value="Gcw_chp"/>
    <property type="match status" value="1"/>
</dbReference>
<dbReference type="RefSeq" id="WP_246398447.1">
    <property type="nucleotide sequence ID" value="NZ_JACIDR010000004.1"/>
</dbReference>
<dbReference type="InterPro" id="IPR010239">
    <property type="entry name" value="CHP02001"/>
</dbReference>
<evidence type="ECO:0000313" key="3">
    <source>
        <dbReference type="Proteomes" id="UP000528964"/>
    </source>
</evidence>
<sequence length="269" mass="29185">MKNLLRATCVAFGVGATCFAMSAPSHAADILVAEPVAAEPTIWDVAFGVKGANDYILRSVSQTRGRMAIQGYAEISLFDWVYAGAWASNVDFGGNDPSIEADWYAGVRHTFDRLTLDVGYLDINYVGQKGGHDLDFWKIYGIAKYAVTDNITIGANVYWTSSYIGYNVDAGHASLFGKVAFPGLLPNPDLSLYVSGELGRNWVKEGFAPDYTFWNLGGGVSYKAATLDLRYTGANLSRTECVLTIGQRGSCGDRFLVSLSFDTSLSKIK</sequence>
<reference evidence="2 3" key="1">
    <citation type="submission" date="2020-08" db="EMBL/GenBank/DDBJ databases">
        <title>Genomic Encyclopedia of Type Strains, Phase IV (KMG-IV): sequencing the most valuable type-strain genomes for metagenomic binning, comparative biology and taxonomic classification.</title>
        <authorList>
            <person name="Goeker M."/>
        </authorList>
    </citation>
    <scope>NUCLEOTIDE SEQUENCE [LARGE SCALE GENOMIC DNA]</scope>
    <source>
        <strain evidence="2 3">DSM 25481</strain>
    </source>
</reference>
<organism evidence="2 3">
    <name type="scientific">Hansschlegelia beijingensis</name>
    <dbReference type="NCBI Taxonomy" id="1133344"/>
    <lineage>
        <taxon>Bacteria</taxon>
        <taxon>Pseudomonadati</taxon>
        <taxon>Pseudomonadota</taxon>
        <taxon>Alphaproteobacteria</taxon>
        <taxon>Hyphomicrobiales</taxon>
        <taxon>Methylopilaceae</taxon>
        <taxon>Hansschlegelia</taxon>
    </lineage>
</organism>
<evidence type="ECO:0000313" key="2">
    <source>
        <dbReference type="EMBL" id="MBB3974179.1"/>
    </source>
</evidence>
<feature type="signal peptide" evidence="1">
    <location>
        <begin position="1"/>
        <end position="27"/>
    </location>
</feature>
<gene>
    <name evidence="2" type="ORF">GGR24_002856</name>
</gene>
<evidence type="ECO:0000256" key="1">
    <source>
        <dbReference type="SAM" id="SignalP"/>
    </source>
</evidence>
<comment type="caution">
    <text evidence="2">The sequence shown here is derived from an EMBL/GenBank/DDBJ whole genome shotgun (WGS) entry which is preliminary data.</text>
</comment>
<dbReference type="NCBIfam" id="TIGR02001">
    <property type="entry name" value="gcw_chp"/>
    <property type="match status" value="1"/>
</dbReference>
<feature type="chain" id="PRO_5031143921" evidence="1">
    <location>
        <begin position="28"/>
        <end position="269"/>
    </location>
</feature>
<protein>
    <submittedName>
        <fullName evidence="2">Uncharacterized protein (TIGR02001 family)</fullName>
    </submittedName>
</protein>